<dbReference type="KEGG" id="mmr:Mmar10_2724"/>
<dbReference type="PANTHER" id="PTHR43747:SF4">
    <property type="entry name" value="FLAVIN-DEPENDENT TRYPTOPHAN HALOGENASE"/>
    <property type="match status" value="1"/>
</dbReference>
<dbReference type="HOGENOM" id="CLU_022247_1_0_5"/>
<dbReference type="Pfam" id="PF04820">
    <property type="entry name" value="Trp_halogenase"/>
    <property type="match status" value="1"/>
</dbReference>
<evidence type="ECO:0000313" key="4">
    <source>
        <dbReference type="Proteomes" id="UP000001964"/>
    </source>
</evidence>
<dbReference type="InterPro" id="IPR050816">
    <property type="entry name" value="Flavin-dep_Halogenase_NPB"/>
</dbReference>
<dbReference type="RefSeq" id="WP_011644654.1">
    <property type="nucleotide sequence ID" value="NC_008347.1"/>
</dbReference>
<dbReference type="Proteomes" id="UP000001964">
    <property type="component" value="Chromosome"/>
</dbReference>
<proteinExistence type="predicted"/>
<evidence type="ECO:0000256" key="1">
    <source>
        <dbReference type="PIRSR" id="PIRSR011396-1"/>
    </source>
</evidence>
<evidence type="ECO:0000313" key="3">
    <source>
        <dbReference type="EMBL" id="ABI67010.1"/>
    </source>
</evidence>
<keyword evidence="2" id="KW-0285">Flavoprotein</keyword>
<keyword evidence="2" id="KW-0274">FAD</keyword>
<evidence type="ECO:0000256" key="2">
    <source>
        <dbReference type="PIRSR" id="PIRSR011396-2"/>
    </source>
</evidence>
<dbReference type="SUPFAM" id="SSF51905">
    <property type="entry name" value="FAD/NAD(P)-binding domain"/>
    <property type="match status" value="1"/>
</dbReference>
<dbReference type="OrthoDB" id="5695497at2"/>
<dbReference type="InterPro" id="IPR006905">
    <property type="entry name" value="Flavin_halogenase"/>
</dbReference>
<dbReference type="EMBL" id="CP000449">
    <property type="protein sequence ID" value="ABI67010.1"/>
    <property type="molecule type" value="Genomic_DNA"/>
</dbReference>
<dbReference type="Gene3D" id="3.50.50.60">
    <property type="entry name" value="FAD/NAD(P)-binding domain"/>
    <property type="match status" value="1"/>
</dbReference>
<keyword evidence="4" id="KW-1185">Reference proteome</keyword>
<feature type="binding site" evidence="2">
    <location>
        <position position="349"/>
    </location>
    <ligand>
        <name>FAD</name>
        <dbReference type="ChEBI" id="CHEBI:57692"/>
    </ligand>
</feature>
<feature type="active site" evidence="1">
    <location>
        <position position="80"/>
    </location>
</feature>
<feature type="binding site" evidence="2">
    <location>
        <position position="336"/>
    </location>
    <ligand>
        <name>FAD</name>
        <dbReference type="ChEBI" id="CHEBI:57692"/>
    </ligand>
</feature>
<dbReference type="InterPro" id="IPR036188">
    <property type="entry name" value="FAD/NAD-bd_sf"/>
</dbReference>
<accession>Q0AL33</accession>
<gene>
    <name evidence="3" type="ordered locus">Mmar10_2724</name>
</gene>
<organism evidence="3 4">
    <name type="scientific">Maricaulis maris (strain MCS10)</name>
    <name type="common">Caulobacter maris</name>
    <dbReference type="NCBI Taxonomy" id="394221"/>
    <lineage>
        <taxon>Bacteria</taxon>
        <taxon>Pseudomonadati</taxon>
        <taxon>Pseudomonadota</taxon>
        <taxon>Alphaproteobacteria</taxon>
        <taxon>Maricaulales</taxon>
        <taxon>Maricaulaceae</taxon>
        <taxon>Maricaulis</taxon>
    </lineage>
</organism>
<dbReference type="InterPro" id="IPR033856">
    <property type="entry name" value="Trp_halogen"/>
</dbReference>
<feature type="binding site" evidence="2">
    <location>
        <position position="345"/>
    </location>
    <ligand>
        <name>L-tryptophan</name>
        <dbReference type="ChEBI" id="CHEBI:57912"/>
    </ligand>
</feature>
<protein>
    <submittedName>
        <fullName evidence="3">Tryptophan halogenase</fullName>
    </submittedName>
</protein>
<dbReference type="PIRSF" id="PIRSF011396">
    <property type="entry name" value="Trp_halogenase"/>
    <property type="match status" value="1"/>
</dbReference>
<reference evidence="3 4" key="1">
    <citation type="submission" date="2006-08" db="EMBL/GenBank/DDBJ databases">
        <title>Complete sequence of Maricaulis maris MCS10.</title>
        <authorList>
            <consortium name="US DOE Joint Genome Institute"/>
            <person name="Copeland A."/>
            <person name="Lucas S."/>
            <person name="Lapidus A."/>
            <person name="Barry K."/>
            <person name="Detter J.C."/>
            <person name="Glavina del Rio T."/>
            <person name="Hammon N."/>
            <person name="Israni S."/>
            <person name="Dalin E."/>
            <person name="Tice H."/>
            <person name="Pitluck S."/>
            <person name="Saunders E."/>
            <person name="Brettin T."/>
            <person name="Bruce D."/>
            <person name="Han C."/>
            <person name="Tapia R."/>
            <person name="Gilna P."/>
            <person name="Schmutz J."/>
            <person name="Larimer F."/>
            <person name="Land M."/>
            <person name="Hauser L."/>
            <person name="Kyrpides N."/>
            <person name="Mikhailova N."/>
            <person name="Viollier P."/>
            <person name="Stephens C."/>
            <person name="Richardson P."/>
        </authorList>
    </citation>
    <scope>NUCLEOTIDE SEQUENCE [LARGE SCALE GENOMIC DNA]</scope>
    <source>
        <strain evidence="3 4">MCS10</strain>
    </source>
</reference>
<keyword evidence="2" id="KW-0547">Nucleotide-binding</keyword>
<dbReference type="PANTHER" id="PTHR43747">
    <property type="entry name" value="FAD-BINDING PROTEIN"/>
    <property type="match status" value="1"/>
</dbReference>
<dbReference type="GO" id="GO:0000166">
    <property type="term" value="F:nucleotide binding"/>
    <property type="evidence" value="ECO:0007669"/>
    <property type="project" value="UniProtKB-KW"/>
</dbReference>
<feature type="binding site" evidence="2">
    <location>
        <position position="80"/>
    </location>
    <ligand>
        <name>7-chloro-L-tryptophan</name>
        <dbReference type="ChEBI" id="CHEBI:58713"/>
    </ligand>
</feature>
<dbReference type="eggNOG" id="COG0644">
    <property type="taxonomic scope" value="Bacteria"/>
</dbReference>
<feature type="binding site" evidence="2">
    <location>
        <begin position="14"/>
        <end position="17"/>
    </location>
    <ligand>
        <name>FAD</name>
        <dbReference type="ChEBI" id="CHEBI:57692"/>
    </ligand>
</feature>
<dbReference type="STRING" id="394221.Mmar10_2724"/>
<name>Q0AL33_MARMM</name>
<sequence precursor="true">MPVDPIRSVLIVGGGTAGWMTAAALAKIFGDQALDIRLVESEQIGTVGVGEATIPQILLFNRMLGIDENEFVRATQGTFKLGIEFVNWRREGHSYIHPFGSYGSDMDGVMFHHFWLHARQRGYEVDLPEFCLQIIAARQGKFLRPVPDARNSPLGHIAYAFQFDASLYAAYLRRYAEGRGVTRTEGRIANTRLDPETGHVQGVQLENGETIEADFFIDCSGFRGLLIEQALKTGYEDWSSWLPCNSALAVPSENTGPPSPYTRATARKAGWQWRIPLQHRTGNGHVYCSDHISDDEAANILLSNLDGPALRDPLQLRFTTGHRKKFWNKNVLAIGLSAGFMEPLESTSIHLIQSGIARLMTLFPDRAFNPVDIDEYNRLTLQEYDYVRDFLVLHYRQTERDDSEFWRYCRNLPLTDHLARKLALYQTNGRVSREKDELFNETSWLAVLDGQGVVPQGHHPLVTGLGDAEVDARLEQILGAVRASARQMPSHADFIANQCAAPADIQLFQA</sequence>
<dbReference type="AlphaFoldDB" id="Q0AL33"/>
<dbReference type="GO" id="GO:0004497">
    <property type="term" value="F:monooxygenase activity"/>
    <property type="evidence" value="ECO:0007669"/>
    <property type="project" value="InterPro"/>
</dbReference>